<dbReference type="EMBL" id="FOHB01000008">
    <property type="protein sequence ID" value="SES44937.1"/>
    <property type="molecule type" value="Genomic_DNA"/>
</dbReference>
<sequence>MTQHVADDVPQPRTRRASPDDALVLAALTLQCARHRGAPAEPGFLDRFASAWLATVADHPAWIAECGGEHAGYLMSTRHRPLPWPGDRGSGGSLMVEQFFVRPEFRSLRIGELLLTSARDWARAEGLSALQMRPGRHTRSLCERVGLSDTGDLMELHLAQT</sequence>
<dbReference type="InterPro" id="IPR016181">
    <property type="entry name" value="Acyl_CoA_acyltransferase"/>
</dbReference>
<dbReference type="AlphaFoldDB" id="A0A1H9XGH7"/>
<keyword evidence="2" id="KW-0808">Transferase</keyword>
<dbReference type="Pfam" id="PF00583">
    <property type="entry name" value="Acetyltransf_1"/>
    <property type="match status" value="1"/>
</dbReference>
<gene>
    <name evidence="2" type="ORF">SAMN05216199_3721</name>
</gene>
<reference evidence="3" key="1">
    <citation type="submission" date="2016-10" db="EMBL/GenBank/DDBJ databases">
        <authorList>
            <person name="Varghese N."/>
            <person name="Submissions S."/>
        </authorList>
    </citation>
    <scope>NUCLEOTIDE SEQUENCE [LARGE SCALE GENOMIC DNA]</scope>
    <source>
        <strain evidence="3">CGMCC 1.6963</strain>
    </source>
</reference>
<accession>A0A1H9XGH7</accession>
<proteinExistence type="predicted"/>
<dbReference type="Gene3D" id="3.40.630.30">
    <property type="match status" value="1"/>
</dbReference>
<dbReference type="PROSITE" id="PS51186">
    <property type="entry name" value="GNAT"/>
    <property type="match status" value="1"/>
</dbReference>
<dbReference type="CDD" id="cd04301">
    <property type="entry name" value="NAT_SF"/>
    <property type="match status" value="1"/>
</dbReference>
<name>A0A1H9XGH7_9MICO</name>
<dbReference type="STRING" id="587636.SAMN05216199_3721"/>
<evidence type="ECO:0000313" key="3">
    <source>
        <dbReference type="Proteomes" id="UP000199019"/>
    </source>
</evidence>
<dbReference type="GO" id="GO:0016747">
    <property type="term" value="F:acyltransferase activity, transferring groups other than amino-acyl groups"/>
    <property type="evidence" value="ECO:0007669"/>
    <property type="project" value="InterPro"/>
</dbReference>
<organism evidence="2 3">
    <name type="scientific">Pedococcus cremeus</name>
    <dbReference type="NCBI Taxonomy" id="587636"/>
    <lineage>
        <taxon>Bacteria</taxon>
        <taxon>Bacillati</taxon>
        <taxon>Actinomycetota</taxon>
        <taxon>Actinomycetes</taxon>
        <taxon>Micrococcales</taxon>
        <taxon>Intrasporangiaceae</taxon>
        <taxon>Pedococcus</taxon>
    </lineage>
</organism>
<evidence type="ECO:0000259" key="1">
    <source>
        <dbReference type="PROSITE" id="PS51186"/>
    </source>
</evidence>
<evidence type="ECO:0000313" key="2">
    <source>
        <dbReference type="EMBL" id="SES44937.1"/>
    </source>
</evidence>
<dbReference type="Proteomes" id="UP000199019">
    <property type="component" value="Unassembled WGS sequence"/>
</dbReference>
<feature type="domain" description="N-acetyltransferase" evidence="1">
    <location>
        <begin position="12"/>
        <end position="161"/>
    </location>
</feature>
<keyword evidence="3" id="KW-1185">Reference proteome</keyword>
<dbReference type="InterPro" id="IPR000182">
    <property type="entry name" value="GNAT_dom"/>
</dbReference>
<dbReference type="SUPFAM" id="SSF55729">
    <property type="entry name" value="Acyl-CoA N-acyltransferases (Nat)"/>
    <property type="match status" value="1"/>
</dbReference>
<dbReference type="RefSeq" id="WP_177180426.1">
    <property type="nucleotide sequence ID" value="NZ_FOHB01000008.1"/>
</dbReference>
<protein>
    <submittedName>
        <fullName evidence="2">Acetyltransferase (GNAT) family protein</fullName>
    </submittedName>
</protein>